<dbReference type="AlphaFoldDB" id="A0A250F8Q6"/>
<dbReference type="Proteomes" id="UP000217334">
    <property type="component" value="Chromosome"/>
</dbReference>
<dbReference type="RefSeq" id="WP_095902115.1">
    <property type="nucleotide sequence ID" value="NZ_CAUTEC010000008.1"/>
</dbReference>
<organism evidence="1 2">
    <name type="scientific">Capnocytophaga sputigena</name>
    <dbReference type="NCBI Taxonomy" id="1019"/>
    <lineage>
        <taxon>Bacteria</taxon>
        <taxon>Pseudomonadati</taxon>
        <taxon>Bacteroidota</taxon>
        <taxon>Flavobacteriia</taxon>
        <taxon>Flavobacteriales</taxon>
        <taxon>Flavobacteriaceae</taxon>
        <taxon>Capnocytophaga</taxon>
    </lineage>
</organism>
<name>A0A250F8Q6_CAPSP</name>
<evidence type="ECO:0000313" key="2">
    <source>
        <dbReference type="Proteomes" id="UP000217334"/>
    </source>
</evidence>
<sequence length="70" mass="8540">MAYNKINLLTKIIEIQQLTLHLYHKVGLTYKEIFWQHIHPKYHICYRTFHTYLGTPAKRELKQLQSNEKN</sequence>
<evidence type="ECO:0008006" key="3">
    <source>
        <dbReference type="Google" id="ProtNLM"/>
    </source>
</evidence>
<dbReference type="EMBL" id="CP022383">
    <property type="protein sequence ID" value="ATA80366.1"/>
    <property type="molecule type" value="Genomic_DNA"/>
</dbReference>
<protein>
    <recommendedName>
        <fullName evidence="3">HTH araC/xylS-type domain-containing protein</fullName>
    </recommendedName>
</protein>
<evidence type="ECO:0000313" key="1">
    <source>
        <dbReference type="EMBL" id="ATA80366.1"/>
    </source>
</evidence>
<gene>
    <name evidence="1" type="ORF">CGC59_12070</name>
</gene>
<reference evidence="2" key="1">
    <citation type="submission" date="2017-06" db="EMBL/GenBank/DDBJ databases">
        <title>Capnocytophaga spp. assemblies.</title>
        <authorList>
            <person name="Gulvik C.A."/>
        </authorList>
    </citation>
    <scope>NUCLEOTIDE SEQUENCE [LARGE SCALE GENOMIC DNA]</scope>
    <source>
        <strain evidence="2">H4486</strain>
    </source>
</reference>
<proteinExistence type="predicted"/>
<accession>A0A250F8Q6</accession>